<evidence type="ECO:0000256" key="26">
    <source>
        <dbReference type="SAM" id="Phobius"/>
    </source>
</evidence>
<dbReference type="CDD" id="cd00603">
    <property type="entry name" value="IPT_PCSR"/>
    <property type="match status" value="2"/>
</dbReference>
<dbReference type="GeneID" id="589012"/>
<dbReference type="InterPro" id="IPR017441">
    <property type="entry name" value="Protein_kinase_ATP_BS"/>
</dbReference>
<dbReference type="SMART" id="SM00423">
    <property type="entry name" value="PSI"/>
    <property type="match status" value="1"/>
</dbReference>
<keyword evidence="17" id="KW-0675">Receptor</keyword>
<reference evidence="30" key="1">
    <citation type="submission" date="2015-02" db="EMBL/GenBank/DDBJ databases">
        <title>Genome sequencing for Strongylocentrotus purpuratus.</title>
        <authorList>
            <person name="Murali S."/>
            <person name="Liu Y."/>
            <person name="Vee V."/>
            <person name="English A."/>
            <person name="Wang M."/>
            <person name="Skinner E."/>
            <person name="Han Y."/>
            <person name="Muzny D.M."/>
            <person name="Worley K.C."/>
            <person name="Gibbs R.A."/>
        </authorList>
    </citation>
    <scope>NUCLEOTIDE SEQUENCE</scope>
</reference>
<evidence type="ECO:0000256" key="13">
    <source>
        <dbReference type="ARBA" id="ARBA00022989"/>
    </source>
</evidence>
<sequence>MSNQHQQYHTSFEANLPLQHMIVNKETGDLYLGGINFIYHLTSNLSLVDEQSSLTADITNFCSSGDSGCILPPEWGENENKVLLIDEDNDFLIACGSAFNGTCVLHHLNSITTVQSRVHDLVHHEEASLGIGDSVVAFYGPSTVNTDGQQAMGTALFVGASFNPLFNDTLIRQHAVSTKLLLQRNSRWTFDLAYQELRFGRYTYIDVREEHAHNYPIKYINGFTFEGFSYLTTVQKEDVDSENYHSRLVRICNKDSAYYSYTEVPLKCRSYASGRTYNLLQAAHVSSAGVELARDLNMKVGDMALFGLFAESSPDAPDQPTSNMAMCIFTLKKITKKVRDGVQNCFFGYGSQGLSQFSDNLLCSYSTYRNVDDSFCGTGDLHPIQAQTTVNAYDYLTGGGHGRHYTSLSTLTMGRDTVAVMGTKSGRIHKFVIDPLSVDFVRRDYPLKPYKDLKLDTEGPVLRDMPLDSEQEHIYVMTPYKVYKIALKTCEHYIHCSACVTSRDPNGCGWCGGVCTTEEECDGADGPSGEIPETEVDSEDDPDWVTDACSPAIYEVSPVFGPLQGDTTVNIIGDSLVADAAVNANSTLEVIIAGQPCHVDLSSSNITHIVCVTPSVEEPVSGPVTIEVEVDDPSLTFAIGGFTSSEPRYIFSYVEPAFTHFSPLVGPMFGRTMITLFGEGLHAGNNPEVTVAGVPCHIHSVTPTKIHCVTRNSSELTSGPVILNLDSLQLNSTLEFTYAENPYITHFSPTKSYLSGGNNLQISGFNLHLGQNVQLEVSALTDSGHRVIKSQGCTVPWHSSDDTIPSGTLENSLTCTTPDLSDEELNPTPDQPFIANLTIKFNKNILVPMSYDGQIELPMWKILYYPDPILEQFEDHIYLLDLTSNTVLIRGEYLDLVSRKEDISVTVGSQPCAIQEFASTYIVCQVPSSLQQSGNGSGIYEVKVTMGDNQAHNVGLLQVPRPEGIGNTPIALTIIGILTLLALVILIVVIGIKRYHKSKRGERLPIDNTHVGFNHMAGTEEVHLQGQGLHRINTYLTNPGMPANEAMPIMHAPLLEQINNELAAEISQVLIHEEKIAVGKVLGQGHFGCVFAGKLHQDGEEHQVAVKSLHQGTLNEISNFLREGIMMKDFKHRNVLSLIGVCIISDTNMPYVVLPFMKNGDILTFVRDPSNELTARQLLEFCRQIAEGMMYLAGLKFVHRDLAARNCMLDKDMVVKVGDFGLSRDIYERSYYSAKDRTAKLPVRWMALECLERNIYNTRTDVWSFGVVMWELLTRGIVPYPSVDNVDILTFLHGGRRLSQPEHCPDHVYEVMLSCWSVSPIDRPSFCLLVDNLDGILMVKSEDPADQEKTDAYVNIPGAAS</sequence>
<dbReference type="PANTHER" id="PTHR22625">
    <property type="entry name" value="PLEXIN"/>
    <property type="match status" value="1"/>
</dbReference>
<evidence type="ECO:0000256" key="17">
    <source>
        <dbReference type="ARBA" id="ARBA00023170"/>
    </source>
</evidence>
<dbReference type="FunCoup" id="A0A7M7PSZ6">
    <property type="interactions" value="737"/>
</dbReference>
<protein>
    <recommendedName>
        <fullName evidence="4">Hepatocyte growth factor receptor</fullName>
        <ecNumber evidence="3">2.7.10.1</ecNumber>
    </recommendedName>
    <alternativeName>
        <fullName evidence="22">HGF/SF receptor</fullName>
    </alternativeName>
    <alternativeName>
        <fullName evidence="21">Proto-oncogene c-Met</fullName>
    </alternativeName>
    <alternativeName>
        <fullName evidence="19">Scatter factor receptor</fullName>
    </alternativeName>
    <alternativeName>
        <fullName evidence="20">Tyrosine-protein kinase Met</fullName>
    </alternativeName>
</protein>
<dbReference type="InParanoid" id="A0A7M7PSZ6"/>
<evidence type="ECO:0000256" key="10">
    <source>
        <dbReference type="ARBA" id="ARBA00022777"/>
    </source>
</evidence>
<dbReference type="PROSITE" id="PS00109">
    <property type="entry name" value="PROTEIN_KINASE_TYR"/>
    <property type="match status" value="1"/>
</dbReference>
<feature type="transmembrane region" description="Helical" evidence="26">
    <location>
        <begin position="970"/>
        <end position="992"/>
    </location>
</feature>
<dbReference type="PROSITE" id="PS00107">
    <property type="entry name" value="PROTEIN_KINASE_ATP"/>
    <property type="match status" value="1"/>
</dbReference>
<dbReference type="SUPFAM" id="SSF103575">
    <property type="entry name" value="Plexin repeat"/>
    <property type="match status" value="1"/>
</dbReference>
<evidence type="ECO:0000256" key="23">
    <source>
        <dbReference type="PROSITE-ProRule" id="PRU00352"/>
    </source>
</evidence>
<proteinExistence type="inferred from homology"/>
<evidence type="ECO:0000313" key="30">
    <source>
        <dbReference type="Proteomes" id="UP000007110"/>
    </source>
</evidence>
<dbReference type="RefSeq" id="XP_030856331.1">
    <property type="nucleotide sequence ID" value="XM_031000471.1"/>
</dbReference>
<dbReference type="Pfam" id="PF01437">
    <property type="entry name" value="PSI"/>
    <property type="match status" value="1"/>
</dbReference>
<dbReference type="GO" id="GO:0004714">
    <property type="term" value="F:transmembrane receptor protein tyrosine kinase activity"/>
    <property type="evidence" value="ECO:0000318"/>
    <property type="project" value="GO_Central"/>
</dbReference>
<keyword evidence="18" id="KW-0325">Glycoprotein</keyword>
<dbReference type="GO" id="GO:0043235">
    <property type="term" value="C:receptor complex"/>
    <property type="evidence" value="ECO:0000318"/>
    <property type="project" value="GO_Central"/>
</dbReference>
<dbReference type="InterPro" id="IPR002165">
    <property type="entry name" value="Plexin_repeat"/>
</dbReference>
<dbReference type="GO" id="GO:0007399">
    <property type="term" value="P:nervous system development"/>
    <property type="evidence" value="ECO:0000318"/>
    <property type="project" value="GO_Central"/>
</dbReference>
<dbReference type="SMART" id="SM00429">
    <property type="entry name" value="IPT"/>
    <property type="match status" value="4"/>
</dbReference>
<evidence type="ECO:0000313" key="29">
    <source>
        <dbReference type="EnsemblMetazoa" id="XP_030856331"/>
    </source>
</evidence>
<feature type="region of interest" description="Disordered" evidence="25">
    <location>
        <begin position="522"/>
        <end position="542"/>
    </location>
</feature>
<dbReference type="PANTHER" id="PTHR22625:SF70">
    <property type="entry name" value="PLEXIN A, ISOFORM A"/>
    <property type="match status" value="1"/>
</dbReference>
<dbReference type="Pfam" id="PF07714">
    <property type="entry name" value="PK_Tyr_Ser-Thr"/>
    <property type="match status" value="1"/>
</dbReference>
<evidence type="ECO:0000256" key="21">
    <source>
        <dbReference type="ARBA" id="ARBA00033117"/>
    </source>
</evidence>
<evidence type="ECO:0000256" key="1">
    <source>
        <dbReference type="ARBA" id="ARBA00004167"/>
    </source>
</evidence>
<evidence type="ECO:0000256" key="16">
    <source>
        <dbReference type="ARBA" id="ARBA00023157"/>
    </source>
</evidence>
<dbReference type="SUPFAM" id="SSF81296">
    <property type="entry name" value="E set domains"/>
    <property type="match status" value="3"/>
</dbReference>
<dbReference type="SUPFAM" id="SSF56112">
    <property type="entry name" value="Protein kinase-like (PK-like)"/>
    <property type="match status" value="1"/>
</dbReference>
<dbReference type="KEGG" id="spu:589012"/>
<keyword evidence="9 24" id="KW-0547">Nucleotide-binding</keyword>
<dbReference type="InterPro" id="IPR008266">
    <property type="entry name" value="Tyr_kinase_AS"/>
</dbReference>
<dbReference type="InterPro" id="IPR036352">
    <property type="entry name" value="Semap_dom_sf"/>
</dbReference>
<dbReference type="GO" id="GO:0005524">
    <property type="term" value="F:ATP binding"/>
    <property type="evidence" value="ECO:0007669"/>
    <property type="project" value="UniProtKB-UniRule"/>
</dbReference>
<dbReference type="SUPFAM" id="SSF101912">
    <property type="entry name" value="Sema domain"/>
    <property type="match status" value="1"/>
</dbReference>
<evidence type="ECO:0000256" key="2">
    <source>
        <dbReference type="ARBA" id="ARBA00010297"/>
    </source>
</evidence>
<keyword evidence="5" id="KW-0808">Transferase</keyword>
<dbReference type="GO" id="GO:0005886">
    <property type="term" value="C:plasma membrane"/>
    <property type="evidence" value="ECO:0000318"/>
    <property type="project" value="GO_Central"/>
</dbReference>
<dbReference type="PROSITE" id="PS50011">
    <property type="entry name" value="PROTEIN_KINASE_DOM"/>
    <property type="match status" value="1"/>
</dbReference>
<dbReference type="PRINTS" id="PR00109">
    <property type="entry name" value="TYRKINASE"/>
</dbReference>
<keyword evidence="15" id="KW-0829">Tyrosine-protein kinase</keyword>
<evidence type="ECO:0000256" key="18">
    <source>
        <dbReference type="ARBA" id="ARBA00023180"/>
    </source>
</evidence>
<keyword evidence="12" id="KW-0832">Ubl conjugation</keyword>
<evidence type="ECO:0000256" key="9">
    <source>
        <dbReference type="ARBA" id="ARBA00022741"/>
    </source>
</evidence>
<dbReference type="FunFam" id="1.10.510.10:FF:000554">
    <property type="entry name" value="Predicted protein"/>
    <property type="match status" value="1"/>
</dbReference>
<evidence type="ECO:0000259" key="28">
    <source>
        <dbReference type="PROSITE" id="PS51004"/>
    </source>
</evidence>
<dbReference type="InterPro" id="IPR001627">
    <property type="entry name" value="Semap_dom"/>
</dbReference>
<dbReference type="GO" id="GO:0017154">
    <property type="term" value="F:semaphorin receptor activity"/>
    <property type="evidence" value="ECO:0007669"/>
    <property type="project" value="InterPro"/>
</dbReference>
<feature type="transmembrane region" description="Helical" evidence="26">
    <location>
        <begin position="1135"/>
        <end position="1157"/>
    </location>
</feature>
<dbReference type="GO" id="GO:0007169">
    <property type="term" value="P:cell surface receptor protein tyrosine kinase signaling pathway"/>
    <property type="evidence" value="ECO:0000318"/>
    <property type="project" value="GO_Central"/>
</dbReference>
<reference evidence="29" key="2">
    <citation type="submission" date="2021-01" db="UniProtKB">
        <authorList>
            <consortium name="EnsemblMetazoa"/>
        </authorList>
    </citation>
    <scope>IDENTIFICATION</scope>
</reference>
<feature type="domain" description="Protein kinase" evidence="27">
    <location>
        <begin position="1076"/>
        <end position="1337"/>
    </location>
</feature>
<dbReference type="Gene3D" id="2.130.10.10">
    <property type="entry name" value="YVTN repeat-like/Quinoprotein amine dehydrogenase"/>
    <property type="match status" value="1"/>
</dbReference>
<evidence type="ECO:0000256" key="15">
    <source>
        <dbReference type="ARBA" id="ARBA00023137"/>
    </source>
</evidence>
<dbReference type="Gene3D" id="3.30.200.20">
    <property type="entry name" value="Phosphorylase Kinase, domain 1"/>
    <property type="match status" value="1"/>
</dbReference>
<evidence type="ECO:0000256" key="3">
    <source>
        <dbReference type="ARBA" id="ARBA00011902"/>
    </source>
</evidence>
<comment type="similarity">
    <text evidence="2">Belongs to the plexin family.</text>
</comment>
<dbReference type="CDD" id="cd00192">
    <property type="entry name" value="PTKc"/>
    <property type="match status" value="1"/>
</dbReference>
<evidence type="ECO:0000256" key="19">
    <source>
        <dbReference type="ARBA" id="ARBA00030820"/>
    </source>
</evidence>
<evidence type="ECO:0000256" key="25">
    <source>
        <dbReference type="SAM" id="MobiDB-lite"/>
    </source>
</evidence>
<evidence type="ECO:0000256" key="8">
    <source>
        <dbReference type="ARBA" id="ARBA00022737"/>
    </source>
</evidence>
<dbReference type="InterPro" id="IPR001245">
    <property type="entry name" value="Ser-Thr/Tyr_kinase_cat_dom"/>
</dbReference>
<keyword evidence="7" id="KW-0732">Signal</keyword>
<dbReference type="GO" id="GO:0006909">
    <property type="term" value="P:phagocytosis"/>
    <property type="evidence" value="ECO:0000318"/>
    <property type="project" value="GO_Central"/>
</dbReference>
<feature type="compositionally biased region" description="Acidic residues" evidence="25">
    <location>
        <begin position="532"/>
        <end position="542"/>
    </location>
</feature>
<organism evidence="29 30">
    <name type="scientific">Strongylocentrotus purpuratus</name>
    <name type="common">Purple sea urchin</name>
    <dbReference type="NCBI Taxonomy" id="7668"/>
    <lineage>
        <taxon>Eukaryota</taxon>
        <taxon>Metazoa</taxon>
        <taxon>Echinodermata</taxon>
        <taxon>Eleutherozoa</taxon>
        <taxon>Echinozoa</taxon>
        <taxon>Echinoidea</taxon>
        <taxon>Euechinoidea</taxon>
        <taxon>Echinacea</taxon>
        <taxon>Camarodonta</taxon>
        <taxon>Echinidea</taxon>
        <taxon>Strongylocentrotidae</taxon>
        <taxon>Strongylocentrotus</taxon>
    </lineage>
</organism>
<dbReference type="InterPro" id="IPR016201">
    <property type="entry name" value="PSI"/>
</dbReference>
<evidence type="ECO:0000256" key="12">
    <source>
        <dbReference type="ARBA" id="ARBA00022843"/>
    </source>
</evidence>
<dbReference type="Gene3D" id="1.10.510.10">
    <property type="entry name" value="Transferase(Phosphotransferase) domain 1"/>
    <property type="match status" value="1"/>
</dbReference>
<dbReference type="CDD" id="cd11236">
    <property type="entry name" value="Sema_plexin_like"/>
    <property type="match status" value="1"/>
</dbReference>
<dbReference type="SMART" id="SM00219">
    <property type="entry name" value="TyrKc"/>
    <property type="match status" value="1"/>
</dbReference>
<evidence type="ECO:0000256" key="7">
    <source>
        <dbReference type="ARBA" id="ARBA00022729"/>
    </source>
</evidence>
<keyword evidence="14 26" id="KW-0472">Membrane</keyword>
<dbReference type="Gene3D" id="2.60.40.10">
    <property type="entry name" value="Immunoglobulins"/>
    <property type="match status" value="4"/>
</dbReference>
<keyword evidence="13 26" id="KW-1133">Transmembrane helix</keyword>
<evidence type="ECO:0000256" key="24">
    <source>
        <dbReference type="PROSITE-ProRule" id="PRU10141"/>
    </source>
</evidence>
<dbReference type="CTD" id="4233"/>
<dbReference type="FunFam" id="3.30.200.20:FF:000188">
    <property type="entry name" value="Hepatocyte growth factor receptor"/>
    <property type="match status" value="1"/>
</dbReference>
<dbReference type="InterPro" id="IPR015943">
    <property type="entry name" value="WD40/YVTN_repeat-like_dom_sf"/>
</dbReference>
<keyword evidence="30" id="KW-1185">Reference proteome</keyword>
<keyword evidence="8" id="KW-0677">Repeat</keyword>
<dbReference type="InterPro" id="IPR031148">
    <property type="entry name" value="Plexin"/>
</dbReference>
<evidence type="ECO:0000256" key="4">
    <source>
        <dbReference type="ARBA" id="ARBA00019839"/>
    </source>
</evidence>
<evidence type="ECO:0000256" key="6">
    <source>
        <dbReference type="ARBA" id="ARBA00022692"/>
    </source>
</evidence>
<dbReference type="InterPro" id="IPR020635">
    <property type="entry name" value="Tyr_kinase_cat_dom"/>
</dbReference>
<accession>A0A7M7PSZ6</accession>
<evidence type="ECO:0000256" key="20">
    <source>
        <dbReference type="ARBA" id="ARBA00033031"/>
    </source>
</evidence>
<comment type="caution">
    <text evidence="23">Lacks conserved residue(s) required for the propagation of feature annotation.</text>
</comment>
<comment type="subcellular location">
    <subcellularLocation>
        <location evidence="1">Membrane</location>
        <topology evidence="1">Single-pass membrane protein</topology>
    </subcellularLocation>
</comment>
<keyword evidence="11 24" id="KW-0067">ATP-binding</keyword>
<evidence type="ECO:0000256" key="22">
    <source>
        <dbReference type="ARBA" id="ARBA00033136"/>
    </source>
</evidence>
<dbReference type="InterPro" id="IPR013783">
    <property type="entry name" value="Ig-like_fold"/>
</dbReference>
<keyword evidence="6 26" id="KW-0812">Transmembrane</keyword>
<dbReference type="EnsemblMetazoa" id="XM_031000471">
    <property type="protein sequence ID" value="XP_030856331"/>
    <property type="gene ID" value="LOC589012"/>
</dbReference>
<dbReference type="Gene3D" id="3.30.1680.10">
    <property type="entry name" value="ligand-binding face of the semaphorins, domain 2"/>
    <property type="match status" value="1"/>
</dbReference>
<evidence type="ECO:0000256" key="11">
    <source>
        <dbReference type="ARBA" id="ARBA00022840"/>
    </source>
</evidence>
<dbReference type="GO" id="GO:0016477">
    <property type="term" value="P:cell migration"/>
    <property type="evidence" value="ECO:0000318"/>
    <property type="project" value="GO_Central"/>
</dbReference>
<dbReference type="OrthoDB" id="6417648at2759"/>
<keyword evidence="10" id="KW-0418">Kinase</keyword>
<dbReference type="InterPro" id="IPR011009">
    <property type="entry name" value="Kinase-like_dom_sf"/>
</dbReference>
<dbReference type="OMA" id="DEEPGQC"/>
<dbReference type="EC" id="2.7.10.1" evidence="3"/>
<dbReference type="Proteomes" id="UP000007110">
    <property type="component" value="Unassembled WGS sequence"/>
</dbReference>
<feature type="binding site" evidence="24">
    <location>
        <position position="1107"/>
    </location>
    <ligand>
        <name>ATP</name>
        <dbReference type="ChEBI" id="CHEBI:30616"/>
    </ligand>
</feature>
<feature type="domain" description="Sema" evidence="28">
    <location>
        <begin position="1"/>
        <end position="487"/>
    </location>
</feature>
<evidence type="ECO:0000256" key="5">
    <source>
        <dbReference type="ARBA" id="ARBA00022679"/>
    </source>
</evidence>
<dbReference type="Pfam" id="PF01403">
    <property type="entry name" value="Sema"/>
    <property type="match status" value="1"/>
</dbReference>
<dbReference type="InterPro" id="IPR000719">
    <property type="entry name" value="Prot_kinase_dom"/>
</dbReference>
<name>A0A7M7PSZ6_STRPU</name>
<evidence type="ECO:0000259" key="27">
    <source>
        <dbReference type="PROSITE" id="PS50011"/>
    </source>
</evidence>
<dbReference type="SMART" id="SM00630">
    <property type="entry name" value="Sema"/>
    <property type="match status" value="1"/>
</dbReference>
<dbReference type="InterPro" id="IPR014756">
    <property type="entry name" value="Ig_E-set"/>
</dbReference>
<keyword evidence="16" id="KW-1015">Disulfide bond</keyword>
<dbReference type="PROSITE" id="PS51004">
    <property type="entry name" value="SEMA"/>
    <property type="match status" value="1"/>
</dbReference>
<evidence type="ECO:0000256" key="14">
    <source>
        <dbReference type="ARBA" id="ARBA00023136"/>
    </source>
</evidence>
<dbReference type="InterPro" id="IPR002909">
    <property type="entry name" value="IPT_dom"/>
</dbReference>
<dbReference type="Pfam" id="PF01833">
    <property type="entry name" value="TIG"/>
    <property type="match status" value="3"/>
</dbReference>